<keyword evidence="1" id="KW-1133">Transmembrane helix</keyword>
<keyword evidence="1" id="KW-0472">Membrane</keyword>
<keyword evidence="3" id="KW-1185">Reference proteome</keyword>
<dbReference type="Proteomes" id="UP001157439">
    <property type="component" value="Unassembled WGS sequence"/>
</dbReference>
<organism evidence="2 3">
    <name type="scientific">Paraferrimonas haliotis</name>
    <dbReference type="NCBI Taxonomy" id="2013866"/>
    <lineage>
        <taxon>Bacteria</taxon>
        <taxon>Pseudomonadati</taxon>
        <taxon>Pseudomonadota</taxon>
        <taxon>Gammaproteobacteria</taxon>
        <taxon>Alteromonadales</taxon>
        <taxon>Ferrimonadaceae</taxon>
        <taxon>Paraferrimonas</taxon>
    </lineage>
</organism>
<dbReference type="EMBL" id="BSPO01000002">
    <property type="protein sequence ID" value="GLS83245.1"/>
    <property type="molecule type" value="Genomic_DNA"/>
</dbReference>
<feature type="transmembrane region" description="Helical" evidence="1">
    <location>
        <begin position="6"/>
        <end position="27"/>
    </location>
</feature>
<comment type="caution">
    <text evidence="2">The sequence shown here is derived from an EMBL/GenBank/DDBJ whole genome shotgun (WGS) entry which is preliminary data.</text>
</comment>
<accession>A0AA37TV65</accession>
<evidence type="ECO:0000256" key="1">
    <source>
        <dbReference type="SAM" id="Phobius"/>
    </source>
</evidence>
<keyword evidence="1" id="KW-0812">Transmembrane</keyword>
<feature type="transmembrane region" description="Helical" evidence="1">
    <location>
        <begin position="39"/>
        <end position="60"/>
    </location>
</feature>
<gene>
    <name evidence="2" type="ORF">GCM10007894_12220</name>
</gene>
<reference evidence="2 3" key="1">
    <citation type="journal article" date="2014" name="Int. J. Syst. Evol. Microbiol.">
        <title>Complete genome sequence of Corynebacterium casei LMG S-19264T (=DSM 44701T), isolated from a smear-ripened cheese.</title>
        <authorList>
            <consortium name="US DOE Joint Genome Institute (JGI-PGF)"/>
            <person name="Walter F."/>
            <person name="Albersmeier A."/>
            <person name="Kalinowski J."/>
            <person name="Ruckert C."/>
        </authorList>
    </citation>
    <scope>NUCLEOTIDE SEQUENCE [LARGE SCALE GENOMIC DNA]</scope>
    <source>
        <strain evidence="2 3">NBRC 112785</strain>
    </source>
</reference>
<sequence>MVSPYILIILIICVVGFFALFFHPAGYRTLAKLSGYQSFFLCALTGMCLVLLGTLLYLPFGKGAHLFAEWAFCVSWRPFDALFEKAYPTAAIPSWIGTFAEVAVLSCVIALVFIPKKASDRKKAKVKALLNDSESPEFLELINDSNEFGLPILFTLSDRKVYIGYVFGVPTSDYNDVKIIPLVSGYRCKETLKFIPVTPYVTLYKEKHEKDENYTLNKYSVSLPLKDIVHGHLHNFEDHKRFIELESDPSKHSKGTISKA</sequence>
<evidence type="ECO:0000313" key="3">
    <source>
        <dbReference type="Proteomes" id="UP001157439"/>
    </source>
</evidence>
<name>A0AA37TV65_9GAMM</name>
<feature type="transmembrane region" description="Helical" evidence="1">
    <location>
        <begin position="92"/>
        <end position="114"/>
    </location>
</feature>
<proteinExistence type="predicted"/>
<dbReference type="RefSeq" id="WP_095497193.1">
    <property type="nucleotide sequence ID" value="NZ_BSPO01000002.1"/>
</dbReference>
<protein>
    <submittedName>
        <fullName evidence="2">Uncharacterized protein</fullName>
    </submittedName>
</protein>
<evidence type="ECO:0000313" key="2">
    <source>
        <dbReference type="EMBL" id="GLS83245.1"/>
    </source>
</evidence>
<dbReference type="AlphaFoldDB" id="A0AA37TV65"/>